<dbReference type="AlphaFoldDB" id="A0A2Y9TTX0"/>
<accession>A0A2Y9TTX0</accession>
<dbReference type="RefSeq" id="WP_108899231.1">
    <property type="nucleotide sequence ID" value="NZ_CP029185.2"/>
</dbReference>
<dbReference type="EMBL" id="CP029185">
    <property type="protein sequence ID" value="AWH87137.1"/>
    <property type="molecule type" value="Genomic_DNA"/>
</dbReference>
<protein>
    <submittedName>
        <fullName evidence="1">Uncharacterized protein</fullName>
    </submittedName>
</protein>
<sequence length="179" mass="19966">MGLNITAYHQLNKIDTLFDDDGLPIDNATGKPLAINYFQAELNSNFPGRADEIDDGAVYTYSNSMEFSAGTYRNYNNWRDDLAKLAGYSLGSRDDHGLDRKSYRVACLNSEQGPFSELINFSDCGGVIGTAVSAKLAKDFANFNQRAQSFSEDTYFYAKYIQWHTAFELASDNGAVDFH</sequence>
<gene>
    <name evidence="1" type="ORF">HYN51_00370</name>
</gene>
<dbReference type="Proteomes" id="UP000244908">
    <property type="component" value="Chromosome"/>
</dbReference>
<dbReference type="OrthoDB" id="8961589at2"/>
<name>A0A2Y9TTX0_9GAMM</name>
<proteinExistence type="predicted"/>
<evidence type="ECO:0000313" key="1">
    <source>
        <dbReference type="EMBL" id="AWH87137.1"/>
    </source>
</evidence>
<organism evidence="1 2">
    <name type="scientific">Limnobaculum parvum</name>
    <dbReference type="NCBI Taxonomy" id="2172103"/>
    <lineage>
        <taxon>Bacteria</taxon>
        <taxon>Pseudomonadati</taxon>
        <taxon>Pseudomonadota</taxon>
        <taxon>Gammaproteobacteria</taxon>
        <taxon>Enterobacterales</taxon>
        <taxon>Budviciaceae</taxon>
        <taxon>Limnobaculum</taxon>
    </lineage>
</organism>
<evidence type="ECO:0000313" key="2">
    <source>
        <dbReference type="Proteomes" id="UP000244908"/>
    </source>
</evidence>
<dbReference type="KEGG" id="lpv:HYN51_00370"/>
<keyword evidence="2" id="KW-1185">Reference proteome</keyword>
<reference evidence="1 2" key="1">
    <citation type="journal article" date="2019" name="Int. J. Syst. Evol. Microbiol.">
        <title>Limnobaculum parvum gen. nov., sp. nov., isolated from a freshwater lake.</title>
        <authorList>
            <person name="Baek C."/>
            <person name="Shin S.K."/>
            <person name="Yi H."/>
        </authorList>
    </citation>
    <scope>NUCLEOTIDE SEQUENCE [LARGE SCALE GENOMIC DNA]</scope>
    <source>
        <strain evidence="1 2">HYN0051</strain>
    </source>
</reference>